<sequence>MSGVFASSFDAALQQFGIPRDVLTLALRHCAETDRYPLLGISSVDRIKIYLDVKDWVALAKARLGRPESPQDEAAYKALRAATRAGEAIVFLTAATYMEVARISSLRQRTDLANVIAEITGFAAISGRSTVVQHQLQTALATRFGGQPPAPIAVLGIGQPFAVGVRGAFVLRQKGGGTPDLPAAQVRAIETIVRVTGEYTMLRGPAPEELPDLRARGYRPENVAAVEEARLKREKELAEMLKDGTADRDRLGDLVHARYLYWELAHHLPTALQPYNMDISDFYAKGKESLTELLDDIPSAAINITLADKGFRNSYKSWTGNDIRDADAVSAAIPYCDIVMTDKYVAAQLAKSPAVARHGTLLLSRLADLNNALSTLIAARSTGTP</sequence>
<evidence type="ECO:0000313" key="2">
    <source>
        <dbReference type="Proteomes" id="UP000199682"/>
    </source>
</evidence>
<proteinExistence type="predicted"/>
<organism evidence="1 2">
    <name type="scientific">Lentzea albidocapillata subsp. violacea</name>
    <dbReference type="NCBI Taxonomy" id="128104"/>
    <lineage>
        <taxon>Bacteria</taxon>
        <taxon>Bacillati</taxon>
        <taxon>Actinomycetota</taxon>
        <taxon>Actinomycetes</taxon>
        <taxon>Pseudonocardiales</taxon>
        <taxon>Pseudonocardiaceae</taxon>
        <taxon>Lentzea</taxon>
    </lineage>
</organism>
<dbReference type="EMBL" id="FNET01000033">
    <property type="protein sequence ID" value="SDN07817.1"/>
    <property type="molecule type" value="Genomic_DNA"/>
</dbReference>
<gene>
    <name evidence="1" type="ORF">SAMN04488074_13347</name>
</gene>
<protein>
    <submittedName>
        <fullName evidence="1">Uncharacterized protein</fullName>
    </submittedName>
</protein>
<reference evidence="2" key="1">
    <citation type="submission" date="2016-10" db="EMBL/GenBank/DDBJ databases">
        <authorList>
            <person name="Varghese N."/>
            <person name="Submissions S."/>
        </authorList>
    </citation>
    <scope>NUCLEOTIDE SEQUENCE [LARGE SCALE GENOMIC DNA]</scope>
    <source>
        <strain evidence="2">DSM 44796</strain>
    </source>
</reference>
<name>A0A1G9YFH6_9PSEU</name>
<evidence type="ECO:0000313" key="1">
    <source>
        <dbReference type="EMBL" id="SDN07817.1"/>
    </source>
</evidence>
<dbReference type="AlphaFoldDB" id="A0A1G9YFH6"/>
<accession>A0A1G9YFH6</accession>
<dbReference type="Proteomes" id="UP000199682">
    <property type="component" value="Unassembled WGS sequence"/>
</dbReference>